<gene>
    <name evidence="11" type="primary">aroK</name>
    <name evidence="13" type="ORF">H8S55_00270</name>
</gene>
<evidence type="ECO:0000256" key="4">
    <source>
        <dbReference type="ARBA" id="ARBA00022605"/>
    </source>
</evidence>
<sequence>MEYGLLGEKLGHSFSPAIHRKLAGYDYQLVEKKPEELADFLTHGTFQGLNVTIPYKKAVIPFCRTLTDQARRIGSVNTIVRQKDGTLLGHNTDYDGFAYMLRSAGAELRGKKALILGTGGVSPTVKTVLEDLGAGEIVFISRSGPDNYENLERHADAQILVNATPVGMYPNTEVSPVDLNRLPNLEGVFDLIYNPARTRLLLQAEERGLCRANGLGMLVAQAKAAAERFLDTAIPDGRVEEITAQMERETRNLLLIGMPGCGKTTVGRALAQRLGRTLVDTDALVVQAAGCPIPELFAREGEEAFRALEHRALCQAGRASGTVIATGGGIVTRRENWAPMRENSTVIFLRRPLDQLPLDGRPVSQTTPLEELYAKRLPLYEQTADLTVDNDRVDRAADEIIRRLKL</sequence>
<keyword evidence="5 11" id="KW-0808">Transferase</keyword>
<proteinExistence type="inferred from homology"/>
<evidence type="ECO:0000256" key="2">
    <source>
        <dbReference type="ARBA" id="ARBA00004871"/>
    </source>
</evidence>
<dbReference type="Gene3D" id="3.40.50.300">
    <property type="entry name" value="P-loop containing nucleotide triphosphate hydrolases"/>
    <property type="match status" value="1"/>
</dbReference>
<dbReference type="SUPFAM" id="SSF51735">
    <property type="entry name" value="NAD(P)-binding Rossmann-fold domains"/>
    <property type="match status" value="1"/>
</dbReference>
<feature type="binding site" evidence="11">
    <location>
        <begin position="260"/>
        <end position="265"/>
    </location>
    <ligand>
        <name>ATP</name>
        <dbReference type="ChEBI" id="CHEBI:30616"/>
    </ligand>
</feature>
<dbReference type="PANTHER" id="PTHR21089:SF1">
    <property type="entry name" value="BIFUNCTIONAL 3-DEHYDROQUINATE DEHYDRATASE_SHIKIMATE DEHYDROGENASE, CHLOROPLASTIC"/>
    <property type="match status" value="1"/>
</dbReference>
<dbReference type="InterPro" id="IPR013708">
    <property type="entry name" value="Shikimate_DH-bd_N"/>
</dbReference>
<dbReference type="Gene3D" id="3.40.50.10860">
    <property type="entry name" value="Leucine Dehydrogenase, chain A, domain 1"/>
    <property type="match status" value="1"/>
</dbReference>
<keyword evidence="11" id="KW-0479">Metal-binding</keyword>
<evidence type="ECO:0000256" key="10">
    <source>
        <dbReference type="ARBA" id="ARBA00048567"/>
    </source>
</evidence>
<dbReference type="CDD" id="cd00464">
    <property type="entry name" value="SK"/>
    <property type="match status" value="1"/>
</dbReference>
<dbReference type="CDD" id="cd01065">
    <property type="entry name" value="NAD_bind_Shikimate_DH"/>
    <property type="match status" value="1"/>
</dbReference>
<dbReference type="PRINTS" id="PR01100">
    <property type="entry name" value="SHIKIMTKNASE"/>
</dbReference>
<evidence type="ECO:0000256" key="8">
    <source>
        <dbReference type="ARBA" id="ARBA00022840"/>
    </source>
</evidence>
<dbReference type="InterPro" id="IPR031322">
    <property type="entry name" value="Shikimate/glucono_kinase"/>
</dbReference>
<dbReference type="GO" id="GO:0009423">
    <property type="term" value="P:chorismate biosynthetic process"/>
    <property type="evidence" value="ECO:0007669"/>
    <property type="project" value="UniProtKB-UniRule"/>
</dbReference>
<dbReference type="InterPro" id="IPR046346">
    <property type="entry name" value="Aminoacid_DH-like_N_sf"/>
</dbReference>
<dbReference type="Proteomes" id="UP000602260">
    <property type="component" value="Unassembled WGS sequence"/>
</dbReference>
<name>A0A8J6J1G0_9FIRM</name>
<dbReference type="Pfam" id="PF08501">
    <property type="entry name" value="Shikimate_dh_N"/>
    <property type="match status" value="1"/>
</dbReference>
<feature type="domain" description="Shikimate dehydrogenase substrate binding N-terminal" evidence="12">
    <location>
        <begin position="5"/>
        <end position="79"/>
    </location>
</feature>
<keyword evidence="6 11" id="KW-0547">Nucleotide-binding</keyword>
<evidence type="ECO:0000256" key="5">
    <source>
        <dbReference type="ARBA" id="ARBA00022679"/>
    </source>
</evidence>
<dbReference type="EMBL" id="JACOPN010000001">
    <property type="protein sequence ID" value="MBC5715776.1"/>
    <property type="molecule type" value="Genomic_DNA"/>
</dbReference>
<dbReference type="InterPro" id="IPR022893">
    <property type="entry name" value="Shikimate_DH_fam"/>
</dbReference>
<comment type="caution">
    <text evidence="11">Lacks conserved residue(s) required for the propagation of feature annotation.</text>
</comment>
<dbReference type="SUPFAM" id="SSF52540">
    <property type="entry name" value="P-loop containing nucleoside triphosphate hydrolases"/>
    <property type="match status" value="1"/>
</dbReference>
<evidence type="ECO:0000256" key="7">
    <source>
        <dbReference type="ARBA" id="ARBA00022777"/>
    </source>
</evidence>
<dbReference type="HAMAP" id="MF_00109">
    <property type="entry name" value="Shikimate_kinase"/>
    <property type="match status" value="1"/>
</dbReference>
<dbReference type="GO" id="GO:0000287">
    <property type="term" value="F:magnesium ion binding"/>
    <property type="evidence" value="ECO:0007669"/>
    <property type="project" value="UniProtKB-UniRule"/>
</dbReference>
<dbReference type="InterPro" id="IPR000623">
    <property type="entry name" value="Shikimate_kinase/TSH1"/>
</dbReference>
<dbReference type="GO" id="GO:0005524">
    <property type="term" value="F:ATP binding"/>
    <property type="evidence" value="ECO:0007669"/>
    <property type="project" value="UniProtKB-UniRule"/>
</dbReference>
<evidence type="ECO:0000256" key="9">
    <source>
        <dbReference type="ARBA" id="ARBA00023141"/>
    </source>
</evidence>
<keyword evidence="9 11" id="KW-0057">Aromatic amino acid biosynthesis</keyword>
<comment type="caution">
    <text evidence="13">The sequence shown here is derived from an EMBL/GenBank/DDBJ whole genome shotgun (WGS) entry which is preliminary data.</text>
</comment>
<feature type="binding site" evidence="11">
    <location>
        <position position="306"/>
    </location>
    <ligand>
        <name>substrate</name>
    </ligand>
</feature>
<dbReference type="InterPro" id="IPR036291">
    <property type="entry name" value="NAD(P)-bd_dom_sf"/>
</dbReference>
<comment type="similarity">
    <text evidence="11">Belongs to the shikimate kinase family.</text>
</comment>
<dbReference type="Pfam" id="PF01202">
    <property type="entry name" value="SKI"/>
    <property type="match status" value="1"/>
</dbReference>
<comment type="subunit">
    <text evidence="11">Monomer.</text>
</comment>
<keyword evidence="14" id="KW-1185">Reference proteome</keyword>
<accession>A0A8J6J1G0</accession>
<feature type="binding site" evidence="11">
    <location>
        <position position="328"/>
    </location>
    <ligand>
        <name>substrate</name>
    </ligand>
</feature>
<evidence type="ECO:0000259" key="12">
    <source>
        <dbReference type="Pfam" id="PF08501"/>
    </source>
</evidence>
<dbReference type="GO" id="GO:0004764">
    <property type="term" value="F:shikimate 3-dehydrogenase (NADP+) activity"/>
    <property type="evidence" value="ECO:0007669"/>
    <property type="project" value="InterPro"/>
</dbReference>
<dbReference type="InterPro" id="IPR027417">
    <property type="entry name" value="P-loop_NTPase"/>
</dbReference>
<evidence type="ECO:0000256" key="3">
    <source>
        <dbReference type="ARBA" id="ARBA00012154"/>
    </source>
</evidence>
<dbReference type="GO" id="GO:0019632">
    <property type="term" value="P:shikimate metabolic process"/>
    <property type="evidence" value="ECO:0007669"/>
    <property type="project" value="TreeGrafter"/>
</dbReference>
<dbReference type="SUPFAM" id="SSF53223">
    <property type="entry name" value="Aminoacid dehydrogenase-like, N-terminal domain"/>
    <property type="match status" value="1"/>
</dbReference>
<keyword evidence="11" id="KW-0460">Magnesium</keyword>
<feature type="binding site" evidence="11">
    <location>
        <position position="282"/>
    </location>
    <ligand>
        <name>substrate</name>
    </ligand>
</feature>
<keyword evidence="11" id="KW-0963">Cytoplasm</keyword>
<dbReference type="PANTHER" id="PTHR21089">
    <property type="entry name" value="SHIKIMATE DEHYDROGENASE"/>
    <property type="match status" value="1"/>
</dbReference>
<evidence type="ECO:0000313" key="14">
    <source>
        <dbReference type="Proteomes" id="UP000602260"/>
    </source>
</evidence>
<evidence type="ECO:0000256" key="11">
    <source>
        <dbReference type="HAMAP-Rule" id="MF_00109"/>
    </source>
</evidence>
<organism evidence="13 14">
    <name type="scientific">Flintibacter faecis</name>
    <dbReference type="NCBI Taxonomy" id="2763047"/>
    <lineage>
        <taxon>Bacteria</taxon>
        <taxon>Bacillati</taxon>
        <taxon>Bacillota</taxon>
        <taxon>Clostridia</taxon>
        <taxon>Eubacteriales</taxon>
        <taxon>Flintibacter</taxon>
    </lineage>
</organism>
<comment type="pathway">
    <text evidence="1 11">Metabolic intermediate biosynthesis; chorismate biosynthesis; chorismate from D-erythrose 4-phosphate and phosphoenolpyruvate: step 5/7.</text>
</comment>
<dbReference type="GO" id="GO:0009073">
    <property type="term" value="P:aromatic amino acid family biosynthetic process"/>
    <property type="evidence" value="ECO:0007669"/>
    <property type="project" value="UniProtKB-KW"/>
</dbReference>
<dbReference type="GO" id="GO:0050661">
    <property type="term" value="F:NADP binding"/>
    <property type="evidence" value="ECO:0007669"/>
    <property type="project" value="TreeGrafter"/>
</dbReference>
<evidence type="ECO:0000313" key="13">
    <source>
        <dbReference type="EMBL" id="MBC5715776.1"/>
    </source>
</evidence>
<comment type="subcellular location">
    <subcellularLocation>
        <location evidence="11">Cytoplasm</location>
    </subcellularLocation>
</comment>
<dbReference type="GO" id="GO:0005829">
    <property type="term" value="C:cytosol"/>
    <property type="evidence" value="ECO:0007669"/>
    <property type="project" value="TreeGrafter"/>
</dbReference>
<dbReference type="PROSITE" id="PS01128">
    <property type="entry name" value="SHIKIMATE_KINASE"/>
    <property type="match status" value="1"/>
</dbReference>
<reference evidence="13" key="1">
    <citation type="submission" date="2020-08" db="EMBL/GenBank/DDBJ databases">
        <title>Genome public.</title>
        <authorList>
            <person name="Liu C."/>
            <person name="Sun Q."/>
        </authorList>
    </citation>
    <scope>NUCLEOTIDE SEQUENCE</scope>
    <source>
        <strain evidence="13">BX5</strain>
    </source>
</reference>
<comment type="catalytic activity">
    <reaction evidence="10 11">
        <text>shikimate + ATP = 3-phosphoshikimate + ADP + H(+)</text>
        <dbReference type="Rhea" id="RHEA:13121"/>
        <dbReference type="ChEBI" id="CHEBI:15378"/>
        <dbReference type="ChEBI" id="CHEBI:30616"/>
        <dbReference type="ChEBI" id="CHEBI:36208"/>
        <dbReference type="ChEBI" id="CHEBI:145989"/>
        <dbReference type="ChEBI" id="CHEBI:456216"/>
        <dbReference type="EC" id="2.7.1.71"/>
    </reaction>
</comment>
<dbReference type="Gene3D" id="3.40.50.720">
    <property type="entry name" value="NAD(P)-binding Rossmann-like Domain"/>
    <property type="match status" value="1"/>
</dbReference>
<feature type="binding site" evidence="11">
    <location>
        <position position="361"/>
    </location>
    <ligand>
        <name>ATP</name>
        <dbReference type="ChEBI" id="CHEBI:30616"/>
    </ligand>
</feature>
<comment type="cofactor">
    <cofactor evidence="11">
        <name>Mg(2+)</name>
        <dbReference type="ChEBI" id="CHEBI:18420"/>
    </cofactor>
    <text evidence="11">Binds 1 Mg(2+) ion per subunit.</text>
</comment>
<evidence type="ECO:0000256" key="6">
    <source>
        <dbReference type="ARBA" id="ARBA00022741"/>
    </source>
</evidence>
<dbReference type="AlphaFoldDB" id="A0A8J6J1G0"/>
<dbReference type="InterPro" id="IPR023000">
    <property type="entry name" value="Shikimate_kinase_CS"/>
</dbReference>
<dbReference type="EC" id="2.7.1.71" evidence="3 11"/>
<keyword evidence="4 11" id="KW-0028">Amino-acid biosynthesis</keyword>
<evidence type="ECO:0000256" key="1">
    <source>
        <dbReference type="ARBA" id="ARBA00004842"/>
    </source>
</evidence>
<comment type="pathway">
    <text evidence="2">Metabolic intermediate biosynthesis; chorismate biosynthesis; chorismate from D-erythrose 4-phosphate and phosphoenolpyruvate: step 4/7.</text>
</comment>
<keyword evidence="8 11" id="KW-0067">ATP-binding</keyword>
<feature type="binding site" evidence="11">
    <location>
        <position position="376"/>
    </location>
    <ligand>
        <name>substrate</name>
    </ligand>
</feature>
<protein>
    <recommendedName>
        <fullName evidence="3 11">Shikimate kinase</fullName>
        <shortName evidence="11">SK</shortName>
        <ecNumber evidence="3 11">2.7.1.71</ecNumber>
    </recommendedName>
</protein>
<keyword evidence="7 11" id="KW-0418">Kinase</keyword>
<dbReference type="GO" id="GO:0008652">
    <property type="term" value="P:amino acid biosynthetic process"/>
    <property type="evidence" value="ECO:0007669"/>
    <property type="project" value="UniProtKB-KW"/>
</dbReference>
<dbReference type="UniPathway" id="UPA00053">
    <property type="reaction ID" value="UER00088"/>
</dbReference>
<feature type="binding site" evidence="11">
    <location>
        <position position="264"/>
    </location>
    <ligand>
        <name>Mg(2+)</name>
        <dbReference type="ChEBI" id="CHEBI:18420"/>
    </ligand>
</feature>
<dbReference type="GO" id="GO:0004765">
    <property type="term" value="F:shikimate kinase activity"/>
    <property type="evidence" value="ECO:0007669"/>
    <property type="project" value="UniProtKB-UniRule"/>
</dbReference>
<comment type="function">
    <text evidence="11">Catalyzes the specific phosphorylation of the 3-hydroxyl group of shikimic acid using ATP as a cosubstrate.</text>
</comment>